<dbReference type="InterPro" id="IPR005019">
    <property type="entry name" value="Adenine_glyco"/>
</dbReference>
<evidence type="ECO:0000313" key="2">
    <source>
        <dbReference type="Proteomes" id="UP001279642"/>
    </source>
</evidence>
<keyword evidence="2" id="KW-1185">Reference proteome</keyword>
<dbReference type="Pfam" id="PF03352">
    <property type="entry name" value="Adenine_glyco"/>
    <property type="match status" value="1"/>
</dbReference>
<evidence type="ECO:0000313" key="1">
    <source>
        <dbReference type="EMBL" id="MDY0885128.1"/>
    </source>
</evidence>
<protein>
    <submittedName>
        <fullName evidence="1">DNA-3-methyladenine glycosylase I</fullName>
    </submittedName>
</protein>
<dbReference type="EMBL" id="JAXCLW010000007">
    <property type="protein sequence ID" value="MDY0885128.1"/>
    <property type="molecule type" value="Genomic_DNA"/>
</dbReference>
<dbReference type="SUPFAM" id="SSF48150">
    <property type="entry name" value="DNA-glycosylase"/>
    <property type="match status" value="1"/>
</dbReference>
<dbReference type="PANTHER" id="PTHR30037:SF4">
    <property type="entry name" value="DNA-3-METHYLADENINE GLYCOSYLASE I"/>
    <property type="match status" value="1"/>
</dbReference>
<organism evidence="1 2">
    <name type="scientific">Dongia soli</name>
    <dbReference type="NCBI Taxonomy" id="600628"/>
    <lineage>
        <taxon>Bacteria</taxon>
        <taxon>Pseudomonadati</taxon>
        <taxon>Pseudomonadota</taxon>
        <taxon>Alphaproteobacteria</taxon>
        <taxon>Rhodospirillales</taxon>
        <taxon>Dongiaceae</taxon>
        <taxon>Dongia</taxon>
    </lineage>
</organism>
<proteinExistence type="predicted"/>
<reference evidence="1 2" key="1">
    <citation type="journal article" date="2016" name="Antonie Van Leeuwenhoek">
        <title>Dongia soli sp. nov., isolated from soil from Dokdo, Korea.</title>
        <authorList>
            <person name="Kim D.U."/>
            <person name="Lee H."/>
            <person name="Kim H."/>
            <person name="Kim S.G."/>
            <person name="Ka J.O."/>
        </authorList>
    </citation>
    <scope>NUCLEOTIDE SEQUENCE [LARGE SCALE GENOMIC DNA]</scope>
    <source>
        <strain evidence="1 2">D78</strain>
    </source>
</reference>
<gene>
    <name evidence="1" type="ORF">SMD27_19960</name>
</gene>
<name>A0ABU5EFY3_9PROT</name>
<dbReference type="RefSeq" id="WP_320510196.1">
    <property type="nucleotide sequence ID" value="NZ_JAXCLW010000007.1"/>
</dbReference>
<dbReference type="Gene3D" id="1.10.340.30">
    <property type="entry name" value="Hypothetical protein, domain 2"/>
    <property type="match status" value="1"/>
</dbReference>
<accession>A0ABU5EFY3</accession>
<dbReference type="InterPro" id="IPR052891">
    <property type="entry name" value="DNA-3mA_glycosylase"/>
</dbReference>
<sequence length="190" mass="21725">MSGLTGYCQSALGHEWHEPYHNRHYGFPIADDDQLFERLVLEINQAGLSWLTILKRQESFRAAYSNFSIARVAKYGEKDRERLLADPGIIRNRLKVEAAIENARRIRALQKSHGSFQAWLAAQHPLRKPDWVKLFKNTFVFTGGEIVGEFLMSTGYLPGAHVEACPVYKKIAKLGPPWMKAVNKGMRFHD</sequence>
<dbReference type="PANTHER" id="PTHR30037">
    <property type="entry name" value="DNA-3-METHYLADENINE GLYCOSYLASE 1"/>
    <property type="match status" value="1"/>
</dbReference>
<dbReference type="Proteomes" id="UP001279642">
    <property type="component" value="Unassembled WGS sequence"/>
</dbReference>
<dbReference type="InterPro" id="IPR011257">
    <property type="entry name" value="DNA_glycosylase"/>
</dbReference>
<comment type="caution">
    <text evidence="1">The sequence shown here is derived from an EMBL/GenBank/DDBJ whole genome shotgun (WGS) entry which is preliminary data.</text>
</comment>